<dbReference type="Gene3D" id="3.30.565.10">
    <property type="entry name" value="Histidine kinase-like ATPase, C-terminal domain"/>
    <property type="match status" value="1"/>
</dbReference>
<evidence type="ECO:0000259" key="6">
    <source>
        <dbReference type="PROSITE" id="PS51371"/>
    </source>
</evidence>
<keyword evidence="3" id="KW-0597">Phosphoprotein</keyword>
<sequence>MKIDNLIEKSFTRISVFKKMADVAEQVLIQGYIPVEGENSKVLGIITLKDYHINHKAEIFNSEIEKPRIKPGHTIFEVRELMKTSQSDYLPVYEADNFIGVVSVGNITDRLIHINKRTRLNYQKVIHDVRNPIANIQGIIEIISDAVNDKESVAMLELSIQSCKHAMDILDDLLFVELDEDKPLVLQPTEMNKFFMECVNEQNGIAFQKNIQIKTEFEQGALVKAIDRKQFKRAIQNIMSNAIKFSVPGSVIKISSKIKDDEITLKIVDSGIGIPENLQGEIFKKFSIAQRTGTNGETSTGLGLCFTKQCVERHQGVIEFKSEVGKGTKFYITV</sequence>
<gene>
    <name evidence="7" type="ORF">E2R66_28050</name>
</gene>
<dbReference type="Pfam" id="PF00571">
    <property type="entry name" value="CBS"/>
    <property type="match status" value="1"/>
</dbReference>
<dbReference type="InterPro" id="IPR004358">
    <property type="entry name" value="Sig_transdc_His_kin-like_C"/>
</dbReference>
<dbReference type="SUPFAM" id="SSF47384">
    <property type="entry name" value="Homodimeric domain of signal transducing histidine kinase"/>
    <property type="match status" value="1"/>
</dbReference>
<name>A0A4Y8RY85_9SPHI</name>
<dbReference type="Pfam" id="PF00512">
    <property type="entry name" value="HisKA"/>
    <property type="match status" value="1"/>
</dbReference>
<comment type="caution">
    <text evidence="7">The sequence shown here is derived from an EMBL/GenBank/DDBJ whole genome shotgun (WGS) entry which is preliminary data.</text>
</comment>
<dbReference type="InterPro" id="IPR005467">
    <property type="entry name" value="His_kinase_dom"/>
</dbReference>
<dbReference type="PROSITE" id="PS51371">
    <property type="entry name" value="CBS"/>
    <property type="match status" value="1"/>
</dbReference>
<dbReference type="OrthoDB" id="9757990at2"/>
<dbReference type="GO" id="GO:0000155">
    <property type="term" value="F:phosphorelay sensor kinase activity"/>
    <property type="evidence" value="ECO:0007669"/>
    <property type="project" value="InterPro"/>
</dbReference>
<evidence type="ECO:0000256" key="3">
    <source>
        <dbReference type="ARBA" id="ARBA00022553"/>
    </source>
</evidence>
<feature type="domain" description="Histidine kinase" evidence="5">
    <location>
        <begin position="124"/>
        <end position="334"/>
    </location>
</feature>
<reference evidence="7 8" key="1">
    <citation type="journal article" date="2017" name="Int. J. Syst. Evol. Microbiol.">
        <title>Mucilaginibacterpsychrotolerans sp. nov., isolated from peatlands.</title>
        <authorList>
            <person name="Deng Y."/>
            <person name="Shen L."/>
            <person name="Xu B."/>
            <person name="Liu Y."/>
            <person name="Gu Z."/>
            <person name="Liu H."/>
            <person name="Zhou Y."/>
        </authorList>
    </citation>
    <scope>NUCLEOTIDE SEQUENCE [LARGE SCALE GENOMIC DNA]</scope>
    <source>
        <strain evidence="7 8">NH7-4</strain>
    </source>
</reference>
<organism evidence="7 8">
    <name type="scientific">Mucilaginibacter psychrotolerans</name>
    <dbReference type="NCBI Taxonomy" id="1524096"/>
    <lineage>
        <taxon>Bacteria</taxon>
        <taxon>Pseudomonadati</taxon>
        <taxon>Bacteroidota</taxon>
        <taxon>Sphingobacteriia</taxon>
        <taxon>Sphingobacteriales</taxon>
        <taxon>Sphingobacteriaceae</taxon>
        <taxon>Mucilaginibacter</taxon>
    </lineage>
</organism>
<dbReference type="InterPro" id="IPR000644">
    <property type="entry name" value="CBS_dom"/>
</dbReference>
<dbReference type="InterPro" id="IPR003661">
    <property type="entry name" value="HisK_dim/P_dom"/>
</dbReference>
<protein>
    <recommendedName>
        <fullName evidence="2">histidine kinase</fullName>
        <ecNumber evidence="2">2.7.13.3</ecNumber>
    </recommendedName>
</protein>
<evidence type="ECO:0000259" key="5">
    <source>
        <dbReference type="PROSITE" id="PS50109"/>
    </source>
</evidence>
<evidence type="ECO:0000256" key="2">
    <source>
        <dbReference type="ARBA" id="ARBA00012438"/>
    </source>
</evidence>
<comment type="catalytic activity">
    <reaction evidence="1">
        <text>ATP + protein L-histidine = ADP + protein N-phospho-L-histidine.</text>
        <dbReference type="EC" id="2.7.13.3"/>
    </reaction>
</comment>
<proteinExistence type="predicted"/>
<keyword evidence="4" id="KW-0129">CBS domain</keyword>
<dbReference type="InterPro" id="IPR003594">
    <property type="entry name" value="HATPase_dom"/>
</dbReference>
<dbReference type="PRINTS" id="PR00344">
    <property type="entry name" value="BCTRLSENSOR"/>
</dbReference>
<dbReference type="InterPro" id="IPR036890">
    <property type="entry name" value="HATPase_C_sf"/>
</dbReference>
<dbReference type="RefSeq" id="WP_134738007.1">
    <property type="nucleotide sequence ID" value="NZ_SOZE01000072.1"/>
</dbReference>
<dbReference type="Gene3D" id="3.10.580.10">
    <property type="entry name" value="CBS-domain"/>
    <property type="match status" value="1"/>
</dbReference>
<evidence type="ECO:0000313" key="7">
    <source>
        <dbReference type="EMBL" id="TFF29721.1"/>
    </source>
</evidence>
<dbReference type="EC" id="2.7.13.3" evidence="2"/>
<dbReference type="InterPro" id="IPR046342">
    <property type="entry name" value="CBS_dom_sf"/>
</dbReference>
<dbReference type="SMART" id="SM00387">
    <property type="entry name" value="HATPase_c"/>
    <property type="match status" value="1"/>
</dbReference>
<dbReference type="Gene3D" id="1.10.287.130">
    <property type="match status" value="1"/>
</dbReference>
<dbReference type="EMBL" id="SOZE01000072">
    <property type="protein sequence ID" value="TFF29721.1"/>
    <property type="molecule type" value="Genomic_DNA"/>
</dbReference>
<dbReference type="PANTHER" id="PTHR43547">
    <property type="entry name" value="TWO-COMPONENT HISTIDINE KINASE"/>
    <property type="match status" value="1"/>
</dbReference>
<dbReference type="Proteomes" id="UP000297540">
    <property type="component" value="Unassembled WGS sequence"/>
</dbReference>
<dbReference type="SUPFAM" id="SSF54631">
    <property type="entry name" value="CBS-domain pair"/>
    <property type="match status" value="1"/>
</dbReference>
<dbReference type="PANTHER" id="PTHR43547:SF2">
    <property type="entry name" value="HYBRID SIGNAL TRANSDUCTION HISTIDINE KINASE C"/>
    <property type="match status" value="1"/>
</dbReference>
<dbReference type="AlphaFoldDB" id="A0A4Y8RY85"/>
<dbReference type="InterPro" id="IPR036097">
    <property type="entry name" value="HisK_dim/P_sf"/>
</dbReference>
<dbReference type="SUPFAM" id="SSF55874">
    <property type="entry name" value="ATPase domain of HSP90 chaperone/DNA topoisomerase II/histidine kinase"/>
    <property type="match status" value="1"/>
</dbReference>
<dbReference type="CDD" id="cd00082">
    <property type="entry name" value="HisKA"/>
    <property type="match status" value="1"/>
</dbReference>
<evidence type="ECO:0000256" key="4">
    <source>
        <dbReference type="PROSITE-ProRule" id="PRU00703"/>
    </source>
</evidence>
<dbReference type="PROSITE" id="PS50109">
    <property type="entry name" value="HIS_KIN"/>
    <property type="match status" value="1"/>
</dbReference>
<feature type="domain" description="CBS" evidence="6">
    <location>
        <begin position="60"/>
        <end position="117"/>
    </location>
</feature>
<evidence type="ECO:0000256" key="1">
    <source>
        <dbReference type="ARBA" id="ARBA00000085"/>
    </source>
</evidence>
<dbReference type="CDD" id="cd00075">
    <property type="entry name" value="HATPase"/>
    <property type="match status" value="1"/>
</dbReference>
<accession>A0A4Y8RY85</accession>
<dbReference type="Pfam" id="PF02518">
    <property type="entry name" value="HATPase_c"/>
    <property type="match status" value="1"/>
</dbReference>
<evidence type="ECO:0000313" key="8">
    <source>
        <dbReference type="Proteomes" id="UP000297540"/>
    </source>
</evidence>
<keyword evidence="8" id="KW-1185">Reference proteome</keyword>